<evidence type="ECO:0000259" key="7">
    <source>
        <dbReference type="Pfam" id="PF08546"/>
    </source>
</evidence>
<dbReference type="Pfam" id="PF08546">
    <property type="entry name" value="ApbA_C"/>
    <property type="match status" value="1"/>
</dbReference>
<evidence type="ECO:0000256" key="3">
    <source>
        <dbReference type="ARBA" id="ARBA00022857"/>
    </source>
</evidence>
<dbReference type="InterPro" id="IPR003710">
    <property type="entry name" value="ApbA"/>
</dbReference>
<dbReference type="GO" id="GO:0008677">
    <property type="term" value="F:2-dehydropantoate 2-reductase activity"/>
    <property type="evidence" value="ECO:0007669"/>
    <property type="project" value="UniProtKB-EC"/>
</dbReference>
<dbReference type="PANTHER" id="PTHR43765">
    <property type="entry name" value="2-DEHYDROPANTOATE 2-REDUCTASE-RELATED"/>
    <property type="match status" value="1"/>
</dbReference>
<name>A0AA86NA92_9EUKA</name>
<evidence type="ECO:0000313" key="9">
    <source>
        <dbReference type="EMBL" id="CAL6031078.1"/>
    </source>
</evidence>
<evidence type="ECO:0000313" key="8">
    <source>
        <dbReference type="EMBL" id="CAI9915513.1"/>
    </source>
</evidence>
<protein>
    <recommendedName>
        <fullName evidence="2">2-dehydropantoate 2-reductase</fullName>
        <ecNumber evidence="2">1.1.1.169</ecNumber>
    </recommendedName>
    <alternativeName>
        <fullName evidence="5">Ketopantoate reductase</fullName>
    </alternativeName>
</protein>
<keyword evidence="3" id="KW-0521">NADP</keyword>
<evidence type="ECO:0000313" key="10">
    <source>
        <dbReference type="Proteomes" id="UP001642409"/>
    </source>
</evidence>
<evidence type="ECO:0000256" key="1">
    <source>
        <dbReference type="ARBA" id="ARBA00007870"/>
    </source>
</evidence>
<organism evidence="8">
    <name type="scientific">Hexamita inflata</name>
    <dbReference type="NCBI Taxonomy" id="28002"/>
    <lineage>
        <taxon>Eukaryota</taxon>
        <taxon>Metamonada</taxon>
        <taxon>Diplomonadida</taxon>
        <taxon>Hexamitidae</taxon>
        <taxon>Hexamitinae</taxon>
        <taxon>Hexamita</taxon>
    </lineage>
</organism>
<reference evidence="8" key="1">
    <citation type="submission" date="2023-06" db="EMBL/GenBank/DDBJ databases">
        <authorList>
            <person name="Kurt Z."/>
        </authorList>
    </citation>
    <scope>NUCLEOTIDE SEQUENCE</scope>
</reference>
<dbReference type="EC" id="1.1.1.169" evidence="2"/>
<dbReference type="InterPro" id="IPR013752">
    <property type="entry name" value="KPA_reductase"/>
</dbReference>
<dbReference type="GO" id="GO:0015940">
    <property type="term" value="P:pantothenate biosynthetic process"/>
    <property type="evidence" value="ECO:0007669"/>
    <property type="project" value="InterPro"/>
</dbReference>
<dbReference type="GO" id="GO:0005737">
    <property type="term" value="C:cytoplasm"/>
    <property type="evidence" value="ECO:0007669"/>
    <property type="project" value="TreeGrafter"/>
</dbReference>
<feature type="domain" description="Ketopantoate reductase N-terminal" evidence="6">
    <location>
        <begin position="6"/>
        <end position="150"/>
    </location>
</feature>
<proteinExistence type="inferred from homology"/>
<dbReference type="Proteomes" id="UP001642409">
    <property type="component" value="Unassembled WGS sequence"/>
</dbReference>
<keyword evidence="4" id="KW-0560">Oxidoreductase</keyword>
<evidence type="ECO:0000256" key="2">
    <source>
        <dbReference type="ARBA" id="ARBA00013014"/>
    </source>
</evidence>
<feature type="domain" description="Ketopantoate reductase C-terminal" evidence="7">
    <location>
        <begin position="185"/>
        <end position="309"/>
    </location>
</feature>
<dbReference type="EMBL" id="CATOUU010000075">
    <property type="protein sequence ID" value="CAI9915513.1"/>
    <property type="molecule type" value="Genomic_DNA"/>
</dbReference>
<dbReference type="EMBL" id="CAXDID020000119">
    <property type="protein sequence ID" value="CAL6031078.1"/>
    <property type="molecule type" value="Genomic_DNA"/>
</dbReference>
<comment type="caution">
    <text evidence="8">The sequence shown here is derived from an EMBL/GenBank/DDBJ whole genome shotgun (WGS) entry which is preliminary data.</text>
</comment>
<dbReference type="PANTHER" id="PTHR43765:SF2">
    <property type="entry name" value="2-DEHYDROPANTOATE 2-REDUCTASE"/>
    <property type="match status" value="1"/>
</dbReference>
<evidence type="ECO:0000259" key="6">
    <source>
        <dbReference type="Pfam" id="PF02558"/>
    </source>
</evidence>
<dbReference type="AlphaFoldDB" id="A0AA86NA92"/>
<reference evidence="9 10" key="2">
    <citation type="submission" date="2024-07" db="EMBL/GenBank/DDBJ databases">
        <authorList>
            <person name="Akdeniz Z."/>
        </authorList>
    </citation>
    <scope>NUCLEOTIDE SEQUENCE [LARGE SCALE GENOMIC DNA]</scope>
</reference>
<evidence type="ECO:0000256" key="5">
    <source>
        <dbReference type="ARBA" id="ARBA00032024"/>
    </source>
</evidence>
<dbReference type="GO" id="GO:0050661">
    <property type="term" value="F:NADP binding"/>
    <property type="evidence" value="ECO:0007669"/>
    <property type="project" value="TreeGrafter"/>
</dbReference>
<dbReference type="SUPFAM" id="SSF51735">
    <property type="entry name" value="NAD(P)-binding Rossmann-fold domains"/>
    <property type="match status" value="1"/>
</dbReference>
<keyword evidence="10" id="KW-1185">Reference proteome</keyword>
<gene>
    <name evidence="8" type="ORF">HINF_LOCUS3158</name>
    <name evidence="9" type="ORF">HINF_LOCUS33828</name>
</gene>
<evidence type="ECO:0000256" key="4">
    <source>
        <dbReference type="ARBA" id="ARBA00023002"/>
    </source>
</evidence>
<dbReference type="InterPro" id="IPR050838">
    <property type="entry name" value="Ketopantoate_reductase"/>
</dbReference>
<dbReference type="InterPro" id="IPR013332">
    <property type="entry name" value="KPR_N"/>
</dbReference>
<accession>A0AA86NA92</accession>
<sequence>MQSQKIAIIGAGAMGTLFGTHLLEAGKDVIFYDAWEPLVKERQQNPVATLKYSDHSKEVKVQIKLLDESHQDPVDIIIFFVKSSLTKSTIELASQANLIKESTILLTCQGGFENPEFISKYIKPANILVGCTTSYCKAFGMMQISNFDIQATTVWPYKGEPTAHTQAAVQLMSSLKLDMTPKAVADIWKMQLYYTSNIAVSAITKKSFGDAFKLPEGELILNNLADECAKIAKLEGVDTTHFNSEVARKAVKDLAVDCAEHFGSMCADLNAKRVTEIDGTAGALLRKAKQYKVELPFTEAVWALVRVMEQ</sequence>
<dbReference type="Gene3D" id="3.40.50.720">
    <property type="entry name" value="NAD(P)-binding Rossmann-like Domain"/>
    <property type="match status" value="1"/>
</dbReference>
<dbReference type="InterPro" id="IPR008927">
    <property type="entry name" value="6-PGluconate_DH-like_C_sf"/>
</dbReference>
<dbReference type="Gene3D" id="1.10.1040.10">
    <property type="entry name" value="N-(1-d-carboxylethyl)-l-norvaline Dehydrogenase, domain 2"/>
    <property type="match status" value="1"/>
</dbReference>
<dbReference type="InterPro" id="IPR036291">
    <property type="entry name" value="NAD(P)-bd_dom_sf"/>
</dbReference>
<dbReference type="SUPFAM" id="SSF48179">
    <property type="entry name" value="6-phosphogluconate dehydrogenase C-terminal domain-like"/>
    <property type="match status" value="1"/>
</dbReference>
<comment type="similarity">
    <text evidence="1">Belongs to the ketopantoate reductase family.</text>
</comment>
<dbReference type="NCBIfam" id="TIGR00745">
    <property type="entry name" value="apbA_panE"/>
    <property type="match status" value="1"/>
</dbReference>
<dbReference type="Pfam" id="PF02558">
    <property type="entry name" value="ApbA"/>
    <property type="match status" value="1"/>
</dbReference>
<dbReference type="InterPro" id="IPR013328">
    <property type="entry name" value="6PGD_dom2"/>
</dbReference>